<dbReference type="OrthoDB" id="5454866at2"/>
<reference evidence="3" key="1">
    <citation type="submission" date="2016-10" db="EMBL/GenBank/DDBJ databases">
        <authorList>
            <person name="Varghese N."/>
            <person name="Submissions S."/>
        </authorList>
    </citation>
    <scope>NUCLEOTIDE SEQUENCE [LARGE SCALE GENOMIC DNA]</scope>
    <source>
        <strain evidence="3">DSM 16995</strain>
    </source>
</reference>
<dbReference type="AlphaFoldDB" id="A0A1G9KH95"/>
<dbReference type="Proteomes" id="UP000199053">
    <property type="component" value="Unassembled WGS sequence"/>
</dbReference>
<proteinExistence type="predicted"/>
<feature type="chain" id="PRO_5011484216" evidence="1">
    <location>
        <begin position="22"/>
        <end position="194"/>
    </location>
</feature>
<name>A0A1G9KH95_9BACT</name>
<evidence type="ECO:0000256" key="1">
    <source>
        <dbReference type="SAM" id="SignalP"/>
    </source>
</evidence>
<evidence type="ECO:0000313" key="2">
    <source>
        <dbReference type="EMBL" id="SDL48952.1"/>
    </source>
</evidence>
<evidence type="ECO:0000313" key="3">
    <source>
        <dbReference type="Proteomes" id="UP000199053"/>
    </source>
</evidence>
<sequence length="194" mass="21863">MKKLLLILLALMTFISCTAAAGYDTPFETGGKIYKVALLPWRADTMDFTMKHRWTMTQALKKACKQSGAFVFSNSAYSVNGGNIPVLENVDNQKLWVRKKYGKYEPNIDEVLKVLGNTDADFALLYVISADNGGTVDQGSSYSRSDYIRAFLINRKSKQMIVEFIKTDFLRGQAFADAKKINLLAFSKWLSEKK</sequence>
<organism evidence="2 3">
    <name type="scientific">Maridesulfovibrio ferrireducens</name>
    <dbReference type="NCBI Taxonomy" id="246191"/>
    <lineage>
        <taxon>Bacteria</taxon>
        <taxon>Pseudomonadati</taxon>
        <taxon>Thermodesulfobacteriota</taxon>
        <taxon>Desulfovibrionia</taxon>
        <taxon>Desulfovibrionales</taxon>
        <taxon>Desulfovibrionaceae</taxon>
        <taxon>Maridesulfovibrio</taxon>
    </lineage>
</organism>
<dbReference type="EMBL" id="FNGA01000005">
    <property type="protein sequence ID" value="SDL48952.1"/>
    <property type="molecule type" value="Genomic_DNA"/>
</dbReference>
<accession>A0A1G9KH95</accession>
<keyword evidence="1" id="KW-0732">Signal</keyword>
<dbReference type="PROSITE" id="PS51257">
    <property type="entry name" value="PROKAR_LIPOPROTEIN"/>
    <property type="match status" value="1"/>
</dbReference>
<keyword evidence="3" id="KW-1185">Reference proteome</keyword>
<gene>
    <name evidence="2" type="ORF">SAMN05660337_3078</name>
</gene>
<feature type="signal peptide" evidence="1">
    <location>
        <begin position="1"/>
        <end position="21"/>
    </location>
</feature>
<protein>
    <submittedName>
        <fullName evidence="2">Uncharacterized protein</fullName>
    </submittedName>
</protein>
<dbReference type="STRING" id="246191.SAMN05660337_3078"/>
<dbReference type="RefSeq" id="WP_092162674.1">
    <property type="nucleotide sequence ID" value="NZ_FNGA01000005.1"/>
</dbReference>